<dbReference type="CDD" id="cd03443">
    <property type="entry name" value="PaaI_thioesterase"/>
    <property type="match status" value="1"/>
</dbReference>
<dbReference type="InterPro" id="IPR003736">
    <property type="entry name" value="PAAI_dom"/>
</dbReference>
<dbReference type="Gene3D" id="3.10.129.10">
    <property type="entry name" value="Hotdog Thioesterase"/>
    <property type="match status" value="1"/>
</dbReference>
<dbReference type="Pfam" id="PF03061">
    <property type="entry name" value="4HBT"/>
    <property type="match status" value="1"/>
</dbReference>
<dbReference type="GO" id="GO:0016289">
    <property type="term" value="F:acyl-CoA hydrolase activity"/>
    <property type="evidence" value="ECO:0007669"/>
    <property type="project" value="UniProtKB-ARBA"/>
</dbReference>
<accession>A0AA52EE11</accession>
<evidence type="ECO:0000259" key="2">
    <source>
        <dbReference type="Pfam" id="PF03061"/>
    </source>
</evidence>
<dbReference type="EMBL" id="CP123872">
    <property type="protein sequence ID" value="WND01948.1"/>
    <property type="molecule type" value="Genomic_DNA"/>
</dbReference>
<sequence length="137" mass="14519">MATQEEVIKFLEKSYPHLPVSIRSIQQGTATIAMEVGSSATLRPGGTVNGPTMMMMADVALYIAIQGMGELTLMAVTSSLNFNFLRRPSPDAALIAEAKILKMGRNLAVGEVTIFSEGDTAPVCHATGSYALPQKSS</sequence>
<dbReference type="NCBIfam" id="TIGR00369">
    <property type="entry name" value="unchar_dom_1"/>
    <property type="match status" value="1"/>
</dbReference>
<dbReference type="Proteomes" id="UP001268683">
    <property type="component" value="Chromosome"/>
</dbReference>
<evidence type="ECO:0000313" key="4">
    <source>
        <dbReference type="Proteomes" id="UP001268683"/>
    </source>
</evidence>
<dbReference type="KEGG" id="tmk:QGN29_10350"/>
<feature type="domain" description="Thioesterase" evidence="2">
    <location>
        <begin position="45"/>
        <end position="120"/>
    </location>
</feature>
<dbReference type="SUPFAM" id="SSF54637">
    <property type="entry name" value="Thioesterase/thiol ester dehydrase-isomerase"/>
    <property type="match status" value="1"/>
</dbReference>
<reference evidence="3" key="1">
    <citation type="submission" date="2023-04" db="EMBL/GenBank/DDBJ databases">
        <title>Complete genome sequence of Temperatibacter marinus.</title>
        <authorList>
            <person name="Rong J.-C."/>
            <person name="Yi M.-L."/>
            <person name="Zhao Q."/>
        </authorList>
    </citation>
    <scope>NUCLEOTIDE SEQUENCE</scope>
    <source>
        <strain evidence="3">NBRC 110045</strain>
    </source>
</reference>
<dbReference type="InterPro" id="IPR029069">
    <property type="entry name" value="HotDog_dom_sf"/>
</dbReference>
<dbReference type="RefSeq" id="WP_310797778.1">
    <property type="nucleotide sequence ID" value="NZ_CP123872.1"/>
</dbReference>
<protein>
    <submittedName>
        <fullName evidence="3">PaaI family thioesterase</fullName>
        <ecNumber evidence="3">3.1.2.-</ecNumber>
    </submittedName>
</protein>
<dbReference type="AlphaFoldDB" id="A0AA52EE11"/>
<keyword evidence="1 3" id="KW-0378">Hydrolase</keyword>
<organism evidence="3 4">
    <name type="scientific">Temperatibacter marinus</name>
    <dbReference type="NCBI Taxonomy" id="1456591"/>
    <lineage>
        <taxon>Bacteria</taxon>
        <taxon>Pseudomonadati</taxon>
        <taxon>Pseudomonadota</taxon>
        <taxon>Alphaproteobacteria</taxon>
        <taxon>Kordiimonadales</taxon>
        <taxon>Temperatibacteraceae</taxon>
        <taxon>Temperatibacter</taxon>
    </lineage>
</organism>
<evidence type="ECO:0000313" key="3">
    <source>
        <dbReference type="EMBL" id="WND01948.1"/>
    </source>
</evidence>
<name>A0AA52EE11_9PROT</name>
<proteinExistence type="predicted"/>
<dbReference type="EC" id="3.1.2.-" evidence="3"/>
<dbReference type="InterPro" id="IPR006683">
    <property type="entry name" value="Thioestr_dom"/>
</dbReference>
<keyword evidence="4" id="KW-1185">Reference proteome</keyword>
<gene>
    <name evidence="3" type="ORF">QGN29_10350</name>
</gene>
<evidence type="ECO:0000256" key="1">
    <source>
        <dbReference type="ARBA" id="ARBA00022801"/>
    </source>
</evidence>